<evidence type="ECO:0000259" key="1">
    <source>
        <dbReference type="Pfam" id="PF03732"/>
    </source>
</evidence>
<feature type="domain" description="Retrotransposon gag" evidence="1">
    <location>
        <begin position="826"/>
        <end position="866"/>
    </location>
</feature>
<sequence>MILSDADNRPPMLDKDLYDSWKSRMKLYMQNKDHKRMILESVENGPLTWPTVEENVVTKTKKYVELSAAEKIQGLVVTVFSPGDDPIACLNKAMAFLITVASLRFPSTNNKLRISSNLRNQANIQDGKTEDLNTYNSDCDDVSNAKAVLMANISNYGSDVISEKAQRIKPTLYDGIVISNKHVAMPVIYDEETLILEEVSRLKMSKKEKDPEAIKQKNSNKPVDYVKLNKLYKDFGKRFVPQQELLADEAFWYHMLNPFPKSSDALPIKIEAPKELPKTVFDQIDAVVQQSSVDKQCLEIAKKEVLLEIDRLLQQIMSQDILLTVMNSMSLIGESINMERKQNKSCDKCINLNAELLKSQNAHNDLLKRYSQLEKNCISLESSIQLNQEIFQKDEYCDNQNALEILEYFQNNDLKAQLQYKDTTICKLKKIIKSMREKSKKENVNYDYCELETKNVELEDSVAKLLSKNEHLCKEIYHVKKVFKEQFDSIKKTRVCTKEQSDSLIDKLNLKFVENKDLKAQIQDEVVQIVLWYVNSRCSKHMTGNCSQLMNFVSKFLGTVRFGNDHISRIMGDDWDHLFQPIFDEYFKPPTIAVSPVPVVAAPRAVDLADSPVSTSFDQDAPSTKTKNFKQAMAEPLWIDAMQEEIHEFESLQVRKLVPCTDKVMLIKLKWIYKVKTDEFGEVLKNKARLVAQGFSKCAHKNMTIFQMDVKTAFLNGELKEEVYISQPEGFVDQDNPSHVYKLKKDLYDLKQAPRAWYDMRSSFLIYQHFSKGAVDQILFTWKAENDLLLSTTIGDENPIRTLGDYSKPSHEGYKNTIELPIGNNMANNWLERLPARSITIWKDLTTQFLAKFFPPRRIVKLRNDIPIRTIDQSAGGKPRDRNAEESWALLEDLALYDNESWNDPRDFAKLVKEIVLPQDVPSTFDRHLIELENQVQRLMEAHLALTQPTQVNKITTSCVICSGPHDTQYCMENPEQTFAEYTSSRTDKAGDARLSKFKADFKQQQSEMTNKIDTVLKAITDRISGTLPSDTDKNPKLSTYTVLSARSYPTEDPQCSTQTHGSINAITIHTKQQSTFYDDREKENKEDGDMMFIEIIPKDDNSRKEEPEVGEQEIKRRKLDPKENANGGVCNFTGRINGMHVFIGNFTYVVGFMIIEDISSIIDPRLSQVVIGKPFVEISNMTHDPPEGVVQFINEDNEVAY</sequence>
<dbReference type="InterPro" id="IPR013103">
    <property type="entry name" value="RVT_2"/>
</dbReference>
<evidence type="ECO:0000313" key="3">
    <source>
        <dbReference type="EMBL" id="GEU88386.1"/>
    </source>
</evidence>
<gene>
    <name evidence="3" type="ORF">Tci_060364</name>
</gene>
<comment type="caution">
    <text evidence="3">The sequence shown here is derived from an EMBL/GenBank/DDBJ whole genome shotgun (WGS) entry which is preliminary data.</text>
</comment>
<proteinExistence type="predicted"/>
<name>A0A6L2NQI2_TANCI</name>
<dbReference type="AlphaFoldDB" id="A0A6L2NQI2"/>
<organism evidence="3">
    <name type="scientific">Tanacetum cinerariifolium</name>
    <name type="common">Dalmatian daisy</name>
    <name type="synonym">Chrysanthemum cinerariifolium</name>
    <dbReference type="NCBI Taxonomy" id="118510"/>
    <lineage>
        <taxon>Eukaryota</taxon>
        <taxon>Viridiplantae</taxon>
        <taxon>Streptophyta</taxon>
        <taxon>Embryophyta</taxon>
        <taxon>Tracheophyta</taxon>
        <taxon>Spermatophyta</taxon>
        <taxon>Magnoliopsida</taxon>
        <taxon>eudicotyledons</taxon>
        <taxon>Gunneridae</taxon>
        <taxon>Pentapetalae</taxon>
        <taxon>asterids</taxon>
        <taxon>campanulids</taxon>
        <taxon>Asterales</taxon>
        <taxon>Asteraceae</taxon>
        <taxon>Asteroideae</taxon>
        <taxon>Anthemideae</taxon>
        <taxon>Anthemidinae</taxon>
        <taxon>Tanacetum</taxon>
    </lineage>
</organism>
<dbReference type="Pfam" id="PF03732">
    <property type="entry name" value="Retrotrans_gag"/>
    <property type="match status" value="1"/>
</dbReference>
<evidence type="ECO:0000259" key="2">
    <source>
        <dbReference type="Pfam" id="PF07727"/>
    </source>
</evidence>
<feature type="domain" description="Reverse transcriptase Ty1/copia-type" evidence="2">
    <location>
        <begin position="699"/>
        <end position="791"/>
    </location>
</feature>
<dbReference type="InterPro" id="IPR005162">
    <property type="entry name" value="Retrotrans_gag_dom"/>
</dbReference>
<dbReference type="Pfam" id="PF07727">
    <property type="entry name" value="RVT_2"/>
    <property type="match status" value="1"/>
</dbReference>
<protein>
    <submittedName>
        <fullName evidence="3">Retrovirus-related Pol polyprotein from transposon TNT 1-94</fullName>
    </submittedName>
</protein>
<accession>A0A6L2NQI2</accession>
<dbReference type="EMBL" id="BKCJ010009739">
    <property type="protein sequence ID" value="GEU88386.1"/>
    <property type="molecule type" value="Genomic_DNA"/>
</dbReference>
<reference evidence="3" key="1">
    <citation type="journal article" date="2019" name="Sci. Rep.">
        <title>Draft genome of Tanacetum cinerariifolium, the natural source of mosquito coil.</title>
        <authorList>
            <person name="Yamashiro T."/>
            <person name="Shiraishi A."/>
            <person name="Satake H."/>
            <person name="Nakayama K."/>
        </authorList>
    </citation>
    <scope>NUCLEOTIDE SEQUENCE</scope>
</reference>